<dbReference type="GO" id="GO:0050684">
    <property type="term" value="P:regulation of mRNA processing"/>
    <property type="evidence" value="ECO:0007669"/>
    <property type="project" value="TreeGrafter"/>
</dbReference>
<dbReference type="GO" id="GO:0005524">
    <property type="term" value="F:ATP binding"/>
    <property type="evidence" value="ECO:0007669"/>
    <property type="project" value="UniProtKB-UniRule"/>
</dbReference>
<keyword evidence="12" id="KW-1185">Reference proteome</keyword>
<dbReference type="SUPFAM" id="SSF56112">
    <property type="entry name" value="Protein kinase-like (PK-like)"/>
    <property type="match status" value="1"/>
</dbReference>
<evidence type="ECO:0000313" key="11">
    <source>
        <dbReference type="EMBL" id="OJJ71746.1"/>
    </source>
</evidence>
<dbReference type="Proteomes" id="UP000184499">
    <property type="component" value="Unassembled WGS sequence"/>
</dbReference>
<dbReference type="InterPro" id="IPR000719">
    <property type="entry name" value="Prot_kinase_dom"/>
</dbReference>
<dbReference type="EC" id="2.7.11.1" evidence="1"/>
<dbReference type="PANTHER" id="PTHR47634">
    <property type="entry name" value="PROTEIN KINASE DOMAIN-CONTAINING PROTEIN-RELATED"/>
    <property type="match status" value="1"/>
</dbReference>
<feature type="binding site" evidence="9">
    <location>
        <position position="115"/>
    </location>
    <ligand>
        <name>ATP</name>
        <dbReference type="ChEBI" id="CHEBI:30616"/>
    </ligand>
</feature>
<evidence type="ECO:0000256" key="1">
    <source>
        <dbReference type="ARBA" id="ARBA00012513"/>
    </source>
</evidence>
<evidence type="ECO:0000313" key="12">
    <source>
        <dbReference type="Proteomes" id="UP000184499"/>
    </source>
</evidence>
<dbReference type="Gene3D" id="1.10.510.10">
    <property type="entry name" value="Transferase(Phosphotransferase) domain 1"/>
    <property type="match status" value="1"/>
</dbReference>
<organism evidence="11 12">
    <name type="scientific">Aspergillus brasiliensis (strain CBS 101740 / IMI 381727 / IBT 21946)</name>
    <dbReference type="NCBI Taxonomy" id="767769"/>
    <lineage>
        <taxon>Eukaryota</taxon>
        <taxon>Fungi</taxon>
        <taxon>Dikarya</taxon>
        <taxon>Ascomycota</taxon>
        <taxon>Pezizomycotina</taxon>
        <taxon>Eurotiomycetes</taxon>
        <taxon>Eurotiomycetidae</taxon>
        <taxon>Eurotiales</taxon>
        <taxon>Aspergillaceae</taxon>
        <taxon>Aspergillus</taxon>
        <taxon>Aspergillus subgen. Circumdati</taxon>
    </lineage>
</organism>
<dbReference type="VEuPathDB" id="FungiDB:ASPBRDRAFT_152347"/>
<name>A0A1L9UJ71_ASPBC</name>
<dbReference type="GeneID" id="93571832"/>
<evidence type="ECO:0000256" key="3">
    <source>
        <dbReference type="ARBA" id="ARBA00022679"/>
    </source>
</evidence>
<dbReference type="GO" id="GO:0005634">
    <property type="term" value="C:nucleus"/>
    <property type="evidence" value="ECO:0007669"/>
    <property type="project" value="TreeGrafter"/>
</dbReference>
<gene>
    <name evidence="11" type="ORF">ASPBRDRAFT_152347</name>
</gene>
<evidence type="ECO:0000256" key="8">
    <source>
        <dbReference type="ARBA" id="ARBA00048679"/>
    </source>
</evidence>
<proteinExistence type="predicted"/>
<evidence type="ECO:0000259" key="10">
    <source>
        <dbReference type="PROSITE" id="PS50011"/>
    </source>
</evidence>
<evidence type="ECO:0000256" key="4">
    <source>
        <dbReference type="ARBA" id="ARBA00022741"/>
    </source>
</evidence>
<evidence type="ECO:0000256" key="6">
    <source>
        <dbReference type="ARBA" id="ARBA00022840"/>
    </source>
</evidence>
<dbReference type="SMART" id="SM00220">
    <property type="entry name" value="S_TKc"/>
    <property type="match status" value="1"/>
</dbReference>
<reference evidence="12" key="1">
    <citation type="journal article" date="2017" name="Genome Biol.">
        <title>Comparative genomics reveals high biological diversity and specific adaptations in the industrially and medically important fungal genus Aspergillus.</title>
        <authorList>
            <person name="de Vries R.P."/>
            <person name="Riley R."/>
            <person name="Wiebenga A."/>
            <person name="Aguilar-Osorio G."/>
            <person name="Amillis S."/>
            <person name="Uchima C.A."/>
            <person name="Anderluh G."/>
            <person name="Asadollahi M."/>
            <person name="Askin M."/>
            <person name="Barry K."/>
            <person name="Battaglia E."/>
            <person name="Bayram O."/>
            <person name="Benocci T."/>
            <person name="Braus-Stromeyer S.A."/>
            <person name="Caldana C."/>
            <person name="Canovas D."/>
            <person name="Cerqueira G.C."/>
            <person name="Chen F."/>
            <person name="Chen W."/>
            <person name="Choi C."/>
            <person name="Clum A."/>
            <person name="Dos Santos R.A."/>
            <person name="Damasio A.R."/>
            <person name="Diallinas G."/>
            <person name="Emri T."/>
            <person name="Fekete E."/>
            <person name="Flipphi M."/>
            <person name="Freyberg S."/>
            <person name="Gallo A."/>
            <person name="Gournas C."/>
            <person name="Habgood R."/>
            <person name="Hainaut M."/>
            <person name="Harispe M.L."/>
            <person name="Henrissat B."/>
            <person name="Hilden K.S."/>
            <person name="Hope R."/>
            <person name="Hossain A."/>
            <person name="Karabika E."/>
            <person name="Karaffa L."/>
            <person name="Karanyi Z."/>
            <person name="Krasevec N."/>
            <person name="Kuo A."/>
            <person name="Kusch H."/>
            <person name="LaButti K."/>
            <person name="Lagendijk E.L."/>
            <person name="Lapidus A."/>
            <person name="Levasseur A."/>
            <person name="Lindquist E."/>
            <person name="Lipzen A."/>
            <person name="Logrieco A.F."/>
            <person name="MacCabe A."/>
            <person name="Maekelae M.R."/>
            <person name="Malavazi I."/>
            <person name="Melin P."/>
            <person name="Meyer V."/>
            <person name="Mielnichuk N."/>
            <person name="Miskei M."/>
            <person name="Molnar A.P."/>
            <person name="Mule G."/>
            <person name="Ngan C.Y."/>
            <person name="Orejas M."/>
            <person name="Orosz E."/>
            <person name="Ouedraogo J.P."/>
            <person name="Overkamp K.M."/>
            <person name="Park H.-S."/>
            <person name="Perrone G."/>
            <person name="Piumi F."/>
            <person name="Punt P.J."/>
            <person name="Ram A.F."/>
            <person name="Ramon A."/>
            <person name="Rauscher S."/>
            <person name="Record E."/>
            <person name="Riano-Pachon D.M."/>
            <person name="Robert V."/>
            <person name="Roehrig J."/>
            <person name="Ruller R."/>
            <person name="Salamov A."/>
            <person name="Salih N.S."/>
            <person name="Samson R.A."/>
            <person name="Sandor E."/>
            <person name="Sanguinetti M."/>
            <person name="Schuetze T."/>
            <person name="Sepcic K."/>
            <person name="Shelest E."/>
            <person name="Sherlock G."/>
            <person name="Sophianopoulou V."/>
            <person name="Squina F.M."/>
            <person name="Sun H."/>
            <person name="Susca A."/>
            <person name="Todd R.B."/>
            <person name="Tsang A."/>
            <person name="Unkles S.E."/>
            <person name="van de Wiele N."/>
            <person name="van Rossen-Uffink D."/>
            <person name="Oliveira J.V."/>
            <person name="Vesth T.C."/>
            <person name="Visser J."/>
            <person name="Yu J.-H."/>
            <person name="Zhou M."/>
            <person name="Andersen M.R."/>
            <person name="Archer D.B."/>
            <person name="Baker S.E."/>
            <person name="Benoit I."/>
            <person name="Brakhage A.A."/>
            <person name="Braus G.H."/>
            <person name="Fischer R."/>
            <person name="Frisvad J.C."/>
            <person name="Goldman G.H."/>
            <person name="Houbraken J."/>
            <person name="Oakley B."/>
            <person name="Pocsi I."/>
            <person name="Scazzocchio C."/>
            <person name="Seiboth B."/>
            <person name="vanKuyk P.A."/>
            <person name="Wortman J."/>
            <person name="Dyer P.S."/>
            <person name="Grigoriev I.V."/>
        </authorList>
    </citation>
    <scope>NUCLEOTIDE SEQUENCE [LARGE SCALE GENOMIC DNA]</scope>
    <source>
        <strain evidence="12">CBS 101740 / IMI 381727 / IBT 21946</strain>
    </source>
</reference>
<evidence type="ECO:0000256" key="7">
    <source>
        <dbReference type="ARBA" id="ARBA00047899"/>
    </source>
</evidence>
<accession>A0A1L9UJ71</accession>
<dbReference type="InterPro" id="IPR011009">
    <property type="entry name" value="Kinase-like_dom_sf"/>
</dbReference>
<dbReference type="PROSITE" id="PS50011">
    <property type="entry name" value="PROTEIN_KINASE_DOM"/>
    <property type="match status" value="1"/>
</dbReference>
<dbReference type="OMA" id="WWTAWEA"/>
<evidence type="ECO:0000256" key="2">
    <source>
        <dbReference type="ARBA" id="ARBA00022527"/>
    </source>
</evidence>
<keyword evidence="6 9" id="KW-0067">ATP-binding</keyword>
<dbReference type="RefSeq" id="XP_067478994.1">
    <property type="nucleotide sequence ID" value="XM_067619344.1"/>
</dbReference>
<dbReference type="PROSITE" id="PS00107">
    <property type="entry name" value="PROTEIN_KINASE_ATP"/>
    <property type="match status" value="1"/>
</dbReference>
<sequence>MIRPSLLDCGLRYLHKGGACSPRFPALCCFQQPPRRLTVIVRSITTSTNKSHRFVYQPIEEVEELERYQPGGYHLICLGDVLKSRYRVIHKLGHGTFSTIWLARDEQKAAYVAVKVSTGDASAHEAKILRMLTDRCALRANGRPLIPIILDEFGVEGPNGRHQCLVTAPAQSSISTASFSRHFQLGTARALVAELALAVACVHAQGYVHGDIHLGNILIRLPATFDKLSVEDFYKRFGEPRTEPVVRLDRQPLPPGVPNRGTMPVWLGKRADDISPDEAQLLLSDFGESFSPSDPEQQRCGQDCHSPLPVAPPEAYFEPDKPLSFPADIWSLACAMWSMFGMRSLFDATLATPDDIASQQVDVLGEIPPGWWGTWEKRHEYFEEIGRPRKDRFVFPSLEQNFEQDIQTSRQKAKMHSFGKDEKIAVLSMLRSMLVLKPEERATATDVLSSDWMVTWGLPAAKRVRDAQQARSV</sequence>
<comment type="catalytic activity">
    <reaction evidence="7">
        <text>L-threonyl-[protein] + ATP = O-phospho-L-threonyl-[protein] + ADP + H(+)</text>
        <dbReference type="Rhea" id="RHEA:46608"/>
        <dbReference type="Rhea" id="RHEA-COMP:11060"/>
        <dbReference type="Rhea" id="RHEA-COMP:11605"/>
        <dbReference type="ChEBI" id="CHEBI:15378"/>
        <dbReference type="ChEBI" id="CHEBI:30013"/>
        <dbReference type="ChEBI" id="CHEBI:30616"/>
        <dbReference type="ChEBI" id="CHEBI:61977"/>
        <dbReference type="ChEBI" id="CHEBI:456216"/>
        <dbReference type="EC" id="2.7.11.1"/>
    </reaction>
</comment>
<dbReference type="GO" id="GO:0005737">
    <property type="term" value="C:cytoplasm"/>
    <property type="evidence" value="ECO:0007669"/>
    <property type="project" value="TreeGrafter"/>
</dbReference>
<keyword evidence="4 9" id="KW-0547">Nucleotide-binding</keyword>
<dbReference type="EMBL" id="KV878684">
    <property type="protein sequence ID" value="OJJ71746.1"/>
    <property type="molecule type" value="Genomic_DNA"/>
</dbReference>
<evidence type="ECO:0000256" key="9">
    <source>
        <dbReference type="PROSITE-ProRule" id="PRU10141"/>
    </source>
</evidence>
<dbReference type="GO" id="GO:0004674">
    <property type="term" value="F:protein serine/threonine kinase activity"/>
    <property type="evidence" value="ECO:0007669"/>
    <property type="project" value="UniProtKB-KW"/>
</dbReference>
<keyword evidence="2" id="KW-0723">Serine/threonine-protein kinase</keyword>
<keyword evidence="3" id="KW-0808">Transferase</keyword>
<dbReference type="PANTHER" id="PTHR47634:SF9">
    <property type="entry name" value="PROTEIN KINASE DOMAIN-CONTAINING PROTEIN-RELATED"/>
    <property type="match status" value="1"/>
</dbReference>
<dbReference type="OrthoDB" id="5979581at2759"/>
<dbReference type="InterPro" id="IPR051334">
    <property type="entry name" value="SRPK"/>
</dbReference>
<dbReference type="GO" id="GO:0000245">
    <property type="term" value="P:spliceosomal complex assembly"/>
    <property type="evidence" value="ECO:0007669"/>
    <property type="project" value="TreeGrafter"/>
</dbReference>
<dbReference type="Gene3D" id="3.30.200.20">
    <property type="entry name" value="Phosphorylase Kinase, domain 1"/>
    <property type="match status" value="1"/>
</dbReference>
<comment type="catalytic activity">
    <reaction evidence="8">
        <text>L-seryl-[protein] + ATP = O-phospho-L-seryl-[protein] + ADP + H(+)</text>
        <dbReference type="Rhea" id="RHEA:17989"/>
        <dbReference type="Rhea" id="RHEA-COMP:9863"/>
        <dbReference type="Rhea" id="RHEA-COMP:11604"/>
        <dbReference type="ChEBI" id="CHEBI:15378"/>
        <dbReference type="ChEBI" id="CHEBI:29999"/>
        <dbReference type="ChEBI" id="CHEBI:30616"/>
        <dbReference type="ChEBI" id="CHEBI:83421"/>
        <dbReference type="ChEBI" id="CHEBI:456216"/>
        <dbReference type="EC" id="2.7.11.1"/>
    </reaction>
</comment>
<keyword evidence="5" id="KW-0418">Kinase</keyword>
<dbReference type="InterPro" id="IPR017441">
    <property type="entry name" value="Protein_kinase_ATP_BS"/>
</dbReference>
<dbReference type="AlphaFoldDB" id="A0A1L9UJ71"/>
<feature type="domain" description="Protein kinase" evidence="10">
    <location>
        <begin position="86"/>
        <end position="453"/>
    </location>
</feature>
<protein>
    <recommendedName>
        <fullName evidence="1">non-specific serine/threonine protein kinase</fullName>
        <ecNumber evidence="1">2.7.11.1</ecNumber>
    </recommendedName>
</protein>
<dbReference type="STRING" id="767769.A0A1L9UJ71"/>
<evidence type="ECO:0000256" key="5">
    <source>
        <dbReference type="ARBA" id="ARBA00022777"/>
    </source>
</evidence>